<feature type="domain" description="ABC3 transporter permease C-terminal" evidence="8">
    <location>
        <begin position="286"/>
        <end position="401"/>
    </location>
</feature>
<dbReference type="EMBL" id="ADCX01000002">
    <property type="protein sequence ID" value="EFG26542.1"/>
    <property type="molecule type" value="Genomic_DNA"/>
</dbReference>
<evidence type="ECO:0000256" key="6">
    <source>
        <dbReference type="ARBA" id="ARBA00038076"/>
    </source>
</evidence>
<dbReference type="HOGENOM" id="CLU_000604_8_4_11"/>
<evidence type="ECO:0000256" key="2">
    <source>
        <dbReference type="ARBA" id="ARBA00022475"/>
    </source>
</evidence>
<comment type="subcellular location">
    <subcellularLocation>
        <location evidence="1">Cell membrane</location>
        <topology evidence="1">Multi-pass membrane protein</topology>
    </subcellularLocation>
</comment>
<evidence type="ECO:0000313" key="10">
    <source>
        <dbReference type="Proteomes" id="UP000005777"/>
    </source>
</evidence>
<dbReference type="GO" id="GO:0022857">
    <property type="term" value="F:transmembrane transporter activity"/>
    <property type="evidence" value="ECO:0007669"/>
    <property type="project" value="TreeGrafter"/>
</dbReference>
<dbReference type="PANTHER" id="PTHR30572">
    <property type="entry name" value="MEMBRANE COMPONENT OF TRANSPORTER-RELATED"/>
    <property type="match status" value="1"/>
</dbReference>
<keyword evidence="4 7" id="KW-1133">Transmembrane helix</keyword>
<dbReference type="PANTHER" id="PTHR30572:SF4">
    <property type="entry name" value="ABC TRANSPORTER PERMEASE YTRF"/>
    <property type="match status" value="1"/>
</dbReference>
<organism evidence="9 10">
    <name type="scientific">Scardovia inopinata F0304</name>
    <dbReference type="NCBI Taxonomy" id="641146"/>
    <lineage>
        <taxon>Bacteria</taxon>
        <taxon>Bacillati</taxon>
        <taxon>Actinomycetota</taxon>
        <taxon>Actinomycetes</taxon>
        <taxon>Bifidobacteriales</taxon>
        <taxon>Bifidobacteriaceae</taxon>
        <taxon>Scardovia</taxon>
    </lineage>
</organism>
<comment type="caution">
    <text evidence="9">The sequence shown here is derived from an EMBL/GenBank/DDBJ whole genome shotgun (WGS) entry which is preliminary data.</text>
</comment>
<keyword evidence="10" id="KW-1185">Reference proteome</keyword>
<proteinExistence type="inferred from homology"/>
<evidence type="ECO:0000256" key="3">
    <source>
        <dbReference type="ARBA" id="ARBA00022692"/>
    </source>
</evidence>
<name>W5IHT0_SCAIO</name>
<dbReference type="InterPro" id="IPR003838">
    <property type="entry name" value="ABC3_permease_C"/>
</dbReference>
<accession>W5IHT0</accession>
<feature type="transmembrane region" description="Helical" evidence="7">
    <location>
        <begin position="372"/>
        <end position="390"/>
    </location>
</feature>
<feature type="transmembrane region" description="Helical" evidence="7">
    <location>
        <begin position="284"/>
        <end position="309"/>
    </location>
</feature>
<dbReference type="GO" id="GO:0005886">
    <property type="term" value="C:plasma membrane"/>
    <property type="evidence" value="ECO:0007669"/>
    <property type="project" value="UniProtKB-SubCell"/>
</dbReference>
<dbReference type="Pfam" id="PF02687">
    <property type="entry name" value="FtsX"/>
    <property type="match status" value="1"/>
</dbReference>
<protein>
    <recommendedName>
        <fullName evidence="8">ABC3 transporter permease C-terminal domain-containing protein</fullName>
    </recommendedName>
</protein>
<keyword evidence="5 7" id="KW-0472">Membrane</keyword>
<feature type="transmembrane region" description="Helical" evidence="7">
    <location>
        <begin position="46"/>
        <end position="71"/>
    </location>
</feature>
<dbReference type="eggNOG" id="COG0577">
    <property type="taxonomic scope" value="Bacteria"/>
</dbReference>
<evidence type="ECO:0000256" key="7">
    <source>
        <dbReference type="SAM" id="Phobius"/>
    </source>
</evidence>
<gene>
    <name evidence="9" type="ORF">HMPREF9020_00161</name>
</gene>
<evidence type="ECO:0000259" key="8">
    <source>
        <dbReference type="Pfam" id="PF02687"/>
    </source>
</evidence>
<comment type="similarity">
    <text evidence="6">Belongs to the ABC-4 integral membrane protein family.</text>
</comment>
<reference evidence="9 10" key="1">
    <citation type="submission" date="2012-01" db="EMBL/GenBank/DDBJ databases">
        <title>The Genome Sequence of Scardovia inopinata F0304.</title>
        <authorList>
            <consortium name="The Broad Institute Genome Sequencing Platform"/>
            <person name="Earl A."/>
            <person name="Ward D."/>
            <person name="Feldgarden M."/>
            <person name="Gevers D."/>
            <person name="Izard J."/>
            <person name="Baranova O.V."/>
            <person name="Blanton J.M."/>
            <person name="Tanner A.C."/>
            <person name="Dewhirst F.E."/>
            <person name="Young S.K."/>
            <person name="Zeng Q."/>
            <person name="Gargeya S."/>
            <person name="Fitzgerald M."/>
            <person name="Haas B."/>
            <person name="Abouelleil A."/>
            <person name="Alvarado L."/>
            <person name="Arachchi H.M."/>
            <person name="Berlin A."/>
            <person name="Chapman S.B."/>
            <person name="Gearin G."/>
            <person name="Goldberg J."/>
            <person name="Griggs A."/>
            <person name="Gujja S."/>
            <person name="Hansen M."/>
            <person name="Heiman D."/>
            <person name="Howarth C."/>
            <person name="Larimer J."/>
            <person name="Lui A."/>
            <person name="MacDonald P.J."/>
            <person name="McCowen C."/>
            <person name="Montmayeur A."/>
            <person name="Murphy C."/>
            <person name="Neiman D."/>
            <person name="Pearson M."/>
            <person name="Priest M."/>
            <person name="Roberts A."/>
            <person name="Saif S."/>
            <person name="Shea T."/>
            <person name="Sisk P."/>
            <person name="Stolte C."/>
            <person name="Sykes S."/>
            <person name="Wortman J."/>
            <person name="Nusbaum C."/>
            <person name="Birren B."/>
        </authorList>
    </citation>
    <scope>NUCLEOTIDE SEQUENCE [LARGE SCALE GENOMIC DNA]</scope>
    <source>
        <strain evidence="9 10">F0304</strain>
    </source>
</reference>
<feature type="transmembrane region" description="Helical" evidence="7">
    <location>
        <begin position="330"/>
        <end position="352"/>
    </location>
</feature>
<keyword evidence="2" id="KW-1003">Cell membrane</keyword>
<keyword evidence="3 7" id="KW-0812">Transmembrane</keyword>
<dbReference type="Proteomes" id="UP000005777">
    <property type="component" value="Unassembled WGS sequence"/>
</dbReference>
<sequence>MAESANHFRQKNPALAEAGLRSQPAANIRMFWIMLSSAIFRRKSRALMAIIASLVGSATLFCLISVCLVVPRQMTEEMQSYGANLIVKSNGSGKTRSGISSALINHTTSMLTAHGDSAQWASYRYENVRIHSAPYQVAGINVAQTRKLNRFWNIQGSWPVKENQILIGTDLAQALNLSVGNSITIGYRASGILDTSGRSFSVAGIVDTGGAEDSMIYMTNQAVDRLTGVKRGADVVEYASSAQGADLDRLVQSINTMTVMSVTAQKVAKISTANASIITMLTTLFWIISLVIVALTMVGVSTTMTSIVAQRRSEIGLRKALGASSRGIAIEFFAESAVYGFFGGIIGLGLGYAVSQALTRGVFQRSLSFNPLLAVACLIISLVVAVFASIGPVRQAVTIDPAVVLSDE</sequence>
<evidence type="ECO:0000313" key="9">
    <source>
        <dbReference type="EMBL" id="EFG26542.1"/>
    </source>
</evidence>
<dbReference type="AlphaFoldDB" id="W5IHT0"/>
<evidence type="ECO:0000256" key="4">
    <source>
        <dbReference type="ARBA" id="ARBA00022989"/>
    </source>
</evidence>
<dbReference type="InterPro" id="IPR050250">
    <property type="entry name" value="Macrolide_Exporter_MacB"/>
</dbReference>
<evidence type="ECO:0000256" key="1">
    <source>
        <dbReference type="ARBA" id="ARBA00004651"/>
    </source>
</evidence>
<evidence type="ECO:0000256" key="5">
    <source>
        <dbReference type="ARBA" id="ARBA00023136"/>
    </source>
</evidence>